<dbReference type="InParanoid" id="K0ING2"/>
<sequence>MKYRSRADICTEILKIADRGTSKTKIMYGAYLSFTQLREYLKLLLDNGMLSFDEKTMQYRTTETGHNFIKMYERIDQMFDRKQQTGSEKG</sequence>
<dbReference type="KEGG" id="nga:Ngar_c23940"/>
<reference evidence="2 3" key="1">
    <citation type="journal article" date="2012" name="Environ. Microbiol.">
        <title>The genome of the ammonia-oxidizing Candidatus Nitrososphaera gargensis: insights into metabolic versatility and environmental adaptations.</title>
        <authorList>
            <person name="Spang A."/>
            <person name="Poehlein A."/>
            <person name="Offre P."/>
            <person name="Zumbragel S."/>
            <person name="Haider S."/>
            <person name="Rychlik N."/>
            <person name="Nowka B."/>
            <person name="Schmeisser C."/>
            <person name="Lebedeva E.V."/>
            <person name="Rattei T."/>
            <person name="Bohm C."/>
            <person name="Schmid M."/>
            <person name="Galushko A."/>
            <person name="Hatzenpichler R."/>
            <person name="Weinmaier T."/>
            <person name="Daniel R."/>
            <person name="Schleper C."/>
            <person name="Spieck E."/>
            <person name="Streit W."/>
            <person name="Wagner M."/>
        </authorList>
    </citation>
    <scope>NUCLEOTIDE SEQUENCE [LARGE SCALE GENOMIC DNA]</scope>
    <source>
        <strain evidence="3">Ga9.2</strain>
    </source>
</reference>
<dbReference type="Gene3D" id="1.10.10.10">
    <property type="entry name" value="Winged helix-like DNA-binding domain superfamily/Winged helix DNA-binding domain"/>
    <property type="match status" value="1"/>
</dbReference>
<dbReference type="InterPro" id="IPR036390">
    <property type="entry name" value="WH_DNA-bd_sf"/>
</dbReference>
<dbReference type="HOGENOM" id="CLU_159725_0_0_2"/>
<dbReference type="STRING" id="1237085.Ngar_c23940"/>
<name>K0ING2_NITGG</name>
<organism evidence="2 3">
    <name type="scientific">Nitrososphaera gargensis (strain Ga9.2)</name>
    <dbReference type="NCBI Taxonomy" id="1237085"/>
    <lineage>
        <taxon>Archaea</taxon>
        <taxon>Nitrososphaerota</taxon>
        <taxon>Nitrososphaeria</taxon>
        <taxon>Nitrososphaerales</taxon>
        <taxon>Nitrososphaeraceae</taxon>
        <taxon>Nitrososphaera</taxon>
    </lineage>
</organism>
<dbReference type="RefSeq" id="WP_015019854.1">
    <property type="nucleotide sequence ID" value="NC_018719.1"/>
</dbReference>
<dbReference type="InterPro" id="IPR036388">
    <property type="entry name" value="WH-like_DNA-bd_sf"/>
</dbReference>
<dbReference type="OrthoDB" id="140255at2157"/>
<evidence type="ECO:0000259" key="1">
    <source>
        <dbReference type="Pfam" id="PF14947"/>
    </source>
</evidence>
<evidence type="ECO:0000313" key="2">
    <source>
        <dbReference type="EMBL" id="AFU59319.1"/>
    </source>
</evidence>
<evidence type="ECO:0000313" key="3">
    <source>
        <dbReference type="Proteomes" id="UP000008037"/>
    </source>
</evidence>
<accession>K0ING2</accession>
<protein>
    <recommendedName>
        <fullName evidence="1">ArnR1-like winged helix-turn-helix domain-containing protein</fullName>
    </recommendedName>
</protein>
<dbReference type="AlphaFoldDB" id="K0ING2"/>
<gene>
    <name evidence="2" type="ordered locus">Ngar_c23940</name>
</gene>
<dbReference type="Proteomes" id="UP000008037">
    <property type="component" value="Chromosome"/>
</dbReference>
<dbReference type="SUPFAM" id="SSF46785">
    <property type="entry name" value="Winged helix' DNA-binding domain"/>
    <property type="match status" value="1"/>
</dbReference>
<dbReference type="EMBL" id="CP002408">
    <property type="protein sequence ID" value="AFU59319.1"/>
    <property type="molecule type" value="Genomic_DNA"/>
</dbReference>
<keyword evidence="3" id="KW-1185">Reference proteome</keyword>
<dbReference type="GeneID" id="13794411"/>
<dbReference type="InterPro" id="IPR038723">
    <property type="entry name" value="ArnR1-like_HTH"/>
</dbReference>
<dbReference type="BioCyc" id="CNIT1237085:G1324-2392-MONOMER"/>
<dbReference type="Pfam" id="PF14947">
    <property type="entry name" value="HTH_45"/>
    <property type="match status" value="1"/>
</dbReference>
<feature type="domain" description="ArnR1-like winged helix-turn-helix" evidence="1">
    <location>
        <begin position="4"/>
        <end position="78"/>
    </location>
</feature>
<proteinExistence type="predicted"/>